<dbReference type="EMBL" id="MPKY01000001">
    <property type="protein sequence ID" value="OJS98835.1"/>
    <property type="molecule type" value="Genomic_DNA"/>
</dbReference>
<feature type="chain" id="PRO_5012905757" description="AB hydrolase-1 domain-containing protein" evidence="1">
    <location>
        <begin position="23"/>
        <end position="321"/>
    </location>
</feature>
<feature type="signal peptide" evidence="1">
    <location>
        <begin position="1"/>
        <end position="22"/>
    </location>
</feature>
<keyword evidence="4" id="KW-1185">Reference proteome</keyword>
<proteinExistence type="predicted"/>
<dbReference type="Gene3D" id="3.40.50.1820">
    <property type="entry name" value="alpha/beta hydrolase"/>
    <property type="match status" value="1"/>
</dbReference>
<evidence type="ECO:0000313" key="4">
    <source>
        <dbReference type="Proteomes" id="UP000183986"/>
    </source>
</evidence>
<protein>
    <recommendedName>
        <fullName evidence="2">AB hydrolase-1 domain-containing protein</fullName>
    </recommendedName>
</protein>
<evidence type="ECO:0000256" key="1">
    <source>
        <dbReference type="SAM" id="SignalP"/>
    </source>
</evidence>
<keyword evidence="1" id="KW-0732">Signal</keyword>
<dbReference type="RefSeq" id="WP_072675948.1">
    <property type="nucleotide sequence ID" value="NZ_MPKY01000001.1"/>
</dbReference>
<organism evidence="3 4">
    <name type="scientific">Marinobacter nauticus</name>
    <name type="common">Marinobacter hydrocarbonoclasticus</name>
    <name type="synonym">Marinobacter aquaeolei</name>
    <dbReference type="NCBI Taxonomy" id="2743"/>
    <lineage>
        <taxon>Bacteria</taxon>
        <taxon>Pseudomonadati</taxon>
        <taxon>Pseudomonadota</taxon>
        <taxon>Gammaproteobacteria</taxon>
        <taxon>Pseudomonadales</taxon>
        <taxon>Marinobacteraceae</taxon>
        <taxon>Marinobacter</taxon>
    </lineage>
</organism>
<gene>
    <name evidence="3" type="ORF">BEE62_01200</name>
</gene>
<dbReference type="Proteomes" id="UP000183986">
    <property type="component" value="Unassembled WGS sequence"/>
</dbReference>
<dbReference type="Pfam" id="PF00561">
    <property type="entry name" value="Abhydrolase_1"/>
    <property type="match status" value="1"/>
</dbReference>
<accession>A0A1M2UU22</accession>
<dbReference type="AlphaFoldDB" id="A0A1M2UU22"/>
<name>A0A1M2UU22_MARNT</name>
<feature type="domain" description="AB hydrolase-1" evidence="2">
    <location>
        <begin position="40"/>
        <end position="189"/>
    </location>
</feature>
<dbReference type="InterPro" id="IPR000073">
    <property type="entry name" value="AB_hydrolase_1"/>
</dbReference>
<comment type="caution">
    <text evidence="3">The sequence shown here is derived from an EMBL/GenBank/DDBJ whole genome shotgun (WGS) entry which is preliminary data.</text>
</comment>
<evidence type="ECO:0000259" key="2">
    <source>
        <dbReference type="Pfam" id="PF00561"/>
    </source>
</evidence>
<dbReference type="InterPro" id="IPR029058">
    <property type="entry name" value="AB_hydrolase_fold"/>
</dbReference>
<sequence>MNSWIKSAVAALILSLSLPAQAGLFDWLWGSNKQGATKHPIVLVPGIFAFDTIAGVDYWYRIPNALENEGATVFVPKINAFDSSAMRGERLIQQLDAIRAASNGAITRFNLIGHSQGGVTSRYVMNVRPDLVASVTTLHSPHKGSPLADVVTGVAPEGSLTGIGFEALANTIGNLVNLLSANEADRSDIYAMLAEFNKPGAAAFNNLFPAGLPASECGQGPSSVNLGGHAIRLYSWSGTAQFTTGLDPSDALFGITSLAIPGPDDGVTGRCSSHFGQVIRDDYFMNHLDVTNQVLGMVSLFETSPLTLMRNHARRLANAGL</sequence>
<evidence type="ECO:0000313" key="3">
    <source>
        <dbReference type="EMBL" id="OJS98835.1"/>
    </source>
</evidence>
<dbReference type="SUPFAM" id="SSF53474">
    <property type="entry name" value="alpha/beta-Hydrolases"/>
    <property type="match status" value="1"/>
</dbReference>
<reference evidence="3" key="1">
    <citation type="submission" date="2016-11" db="EMBL/GenBank/DDBJ databases">
        <title>Draft Genome Sequence of Marinobacter hydrocarbonoclasticus strain STW2, a polyaromatic aromatic hydrocarbon degrading and denitrifying bacterium from rhizosphere of Seagrass Enhalus acodoides.</title>
        <authorList>
            <person name="Ling J."/>
            <person name="Dong J."/>
        </authorList>
    </citation>
    <scope>NUCLEOTIDE SEQUENCE [LARGE SCALE GENOMIC DNA]</scope>
    <source>
        <strain evidence="3">STW2</strain>
    </source>
</reference>
<dbReference type="OrthoDB" id="2004167at2"/>